<dbReference type="AlphaFoldDB" id="A0ABD2W5T1"/>
<organism evidence="1 2">
    <name type="scientific">Trichogramma kaykai</name>
    <dbReference type="NCBI Taxonomy" id="54128"/>
    <lineage>
        <taxon>Eukaryota</taxon>
        <taxon>Metazoa</taxon>
        <taxon>Ecdysozoa</taxon>
        <taxon>Arthropoda</taxon>
        <taxon>Hexapoda</taxon>
        <taxon>Insecta</taxon>
        <taxon>Pterygota</taxon>
        <taxon>Neoptera</taxon>
        <taxon>Endopterygota</taxon>
        <taxon>Hymenoptera</taxon>
        <taxon>Apocrita</taxon>
        <taxon>Proctotrupomorpha</taxon>
        <taxon>Chalcidoidea</taxon>
        <taxon>Trichogrammatidae</taxon>
        <taxon>Trichogramma</taxon>
    </lineage>
</organism>
<keyword evidence="2" id="KW-1185">Reference proteome</keyword>
<dbReference type="EMBL" id="JBJJXI010000134">
    <property type="protein sequence ID" value="KAL3388318.1"/>
    <property type="molecule type" value="Genomic_DNA"/>
</dbReference>
<protein>
    <submittedName>
        <fullName evidence="1">Uncharacterized protein</fullName>
    </submittedName>
</protein>
<name>A0ABD2W5T1_9HYME</name>
<proteinExistence type="predicted"/>
<evidence type="ECO:0000313" key="1">
    <source>
        <dbReference type="EMBL" id="KAL3388318.1"/>
    </source>
</evidence>
<gene>
    <name evidence="1" type="ORF">TKK_016550</name>
</gene>
<evidence type="ECO:0000313" key="2">
    <source>
        <dbReference type="Proteomes" id="UP001627154"/>
    </source>
</evidence>
<accession>A0ABD2W5T1</accession>
<dbReference type="Proteomes" id="UP001627154">
    <property type="component" value="Unassembled WGS sequence"/>
</dbReference>
<sequence>MTEKHLDININGEIVKVSTDQLKLAYFLGDEEDGVGDDELLTDSQRLAATASMVAAGNYVLEDNQVSRVPAQQGSQFPPQQASLVPPLQVSRVPSQPNIQVPSQCDGTRDLSFSTHRLIAESRSLVPVPIHGSANRFSLHKIHRTAQVRLTLNNNICPCRS</sequence>
<reference evidence="1 2" key="1">
    <citation type="journal article" date="2024" name="bioRxiv">
        <title>A reference genome for Trichogramma kaykai: A tiny desert-dwelling parasitoid wasp with competing sex-ratio distorters.</title>
        <authorList>
            <person name="Culotta J."/>
            <person name="Lindsey A.R."/>
        </authorList>
    </citation>
    <scope>NUCLEOTIDE SEQUENCE [LARGE SCALE GENOMIC DNA]</scope>
    <source>
        <strain evidence="1 2">KSX58</strain>
    </source>
</reference>
<comment type="caution">
    <text evidence="1">The sequence shown here is derived from an EMBL/GenBank/DDBJ whole genome shotgun (WGS) entry which is preliminary data.</text>
</comment>